<comment type="caution">
    <text evidence="3">The sequence shown here is derived from an EMBL/GenBank/DDBJ whole genome shotgun (WGS) entry which is preliminary data.</text>
</comment>
<accession>A0A4Q9QTJ6</accession>
<gene>
    <name evidence="3" type="ORF">DNK06_00725</name>
</gene>
<evidence type="ECO:0000256" key="1">
    <source>
        <dbReference type="SAM" id="MobiDB-lite"/>
    </source>
</evidence>
<evidence type="ECO:0000259" key="2">
    <source>
        <dbReference type="Pfam" id="PF03886"/>
    </source>
</evidence>
<organism evidence="3 4">
    <name type="scientific">Phytopseudomonas daroniae</name>
    <dbReference type="NCBI Taxonomy" id="2487519"/>
    <lineage>
        <taxon>Bacteria</taxon>
        <taxon>Pseudomonadati</taxon>
        <taxon>Pseudomonadota</taxon>
        <taxon>Gammaproteobacteria</taxon>
        <taxon>Pseudomonadales</taxon>
        <taxon>Pseudomonadaceae</taxon>
        <taxon>Phytopseudomonas</taxon>
    </lineage>
</organism>
<dbReference type="PROSITE" id="PS51257">
    <property type="entry name" value="PROKAR_LIPOPROTEIN"/>
    <property type="match status" value="1"/>
</dbReference>
<dbReference type="Proteomes" id="UP000292302">
    <property type="component" value="Unassembled WGS sequence"/>
</dbReference>
<dbReference type="InterPro" id="IPR005586">
    <property type="entry name" value="ABC_trans_aux"/>
</dbReference>
<proteinExistence type="predicted"/>
<protein>
    <recommendedName>
        <fullName evidence="2">ABC-type transport auxiliary lipoprotein component domain-containing protein</fullName>
    </recommendedName>
</protein>
<sequence length="235" mass="25598">MMIVKRLPLTLLLAGLLTLTGCSHFMPVSLYQLDGGTSATKTADKDGMSVLLGPITVADYLQREALLQRQDDGSLSTAGNARWAGSLATDLDRQVLRQLSGRINSQRLVLASDNPGFKAQVQVLLSVTRLDSGPRQPAVLEAQWRLVGQEGQLLDSRLVRLEEKHQGAVADQVRAQSVVVQQLIEQLATAVKSHANTPIATEEPRKKAPVPAARQEPPKMPVAEPIRIDAEVFRF</sequence>
<feature type="region of interest" description="Disordered" evidence="1">
    <location>
        <begin position="194"/>
        <end position="223"/>
    </location>
</feature>
<dbReference type="EMBL" id="QJUI01000001">
    <property type="protein sequence ID" value="TBU84156.1"/>
    <property type="molecule type" value="Genomic_DNA"/>
</dbReference>
<evidence type="ECO:0000313" key="3">
    <source>
        <dbReference type="EMBL" id="TBU84156.1"/>
    </source>
</evidence>
<name>A0A4Q9QTJ6_9GAMM</name>
<dbReference type="OrthoDB" id="7025370at2"/>
<dbReference type="AlphaFoldDB" id="A0A4Q9QTJ6"/>
<keyword evidence="4" id="KW-1185">Reference proteome</keyword>
<dbReference type="Gene3D" id="3.40.50.10610">
    <property type="entry name" value="ABC-type transport auxiliary lipoprotein component"/>
    <property type="match status" value="1"/>
</dbReference>
<evidence type="ECO:0000313" key="4">
    <source>
        <dbReference type="Proteomes" id="UP000292302"/>
    </source>
</evidence>
<dbReference type="SUPFAM" id="SSF159594">
    <property type="entry name" value="XCC0632-like"/>
    <property type="match status" value="1"/>
</dbReference>
<dbReference type="Pfam" id="PF03886">
    <property type="entry name" value="ABC_trans_aux"/>
    <property type="match status" value="1"/>
</dbReference>
<feature type="domain" description="ABC-type transport auxiliary lipoprotein component" evidence="2">
    <location>
        <begin position="31"/>
        <end position="188"/>
    </location>
</feature>
<reference evidence="3 4" key="1">
    <citation type="submission" date="2018-06" db="EMBL/GenBank/DDBJ databases">
        <title>Three novel Pseudomonas species isolated from symptomatic oak.</title>
        <authorList>
            <person name="Bueno-Gonzalez V."/>
            <person name="Brady C."/>
        </authorList>
    </citation>
    <scope>NUCLEOTIDE SEQUENCE [LARGE SCALE GENOMIC DNA]</scope>
    <source>
        <strain evidence="3 4">P9A</strain>
    </source>
</reference>